<feature type="region of interest" description="Disordered" evidence="2">
    <location>
        <begin position="88"/>
        <end position="121"/>
    </location>
</feature>
<evidence type="ECO:0000256" key="2">
    <source>
        <dbReference type="SAM" id="MobiDB-lite"/>
    </source>
</evidence>
<dbReference type="Proteomes" id="UP000789595">
    <property type="component" value="Unassembled WGS sequence"/>
</dbReference>
<keyword evidence="4" id="KW-1185">Reference proteome</keyword>
<proteinExistence type="predicted"/>
<dbReference type="EMBL" id="CAKKNE010000006">
    <property type="protein sequence ID" value="CAH0378765.1"/>
    <property type="molecule type" value="Genomic_DNA"/>
</dbReference>
<feature type="region of interest" description="Disordered" evidence="2">
    <location>
        <begin position="1"/>
        <end position="74"/>
    </location>
</feature>
<protein>
    <submittedName>
        <fullName evidence="3">Uncharacterized protein</fullName>
    </submittedName>
</protein>
<reference evidence="3" key="1">
    <citation type="submission" date="2021-11" db="EMBL/GenBank/DDBJ databases">
        <authorList>
            <consortium name="Genoscope - CEA"/>
            <person name="William W."/>
        </authorList>
    </citation>
    <scope>NUCLEOTIDE SEQUENCE</scope>
</reference>
<feature type="compositionally biased region" description="Low complexity" evidence="2">
    <location>
        <begin position="46"/>
        <end position="69"/>
    </location>
</feature>
<organism evidence="3 4">
    <name type="scientific">Pelagomonas calceolata</name>
    <dbReference type="NCBI Taxonomy" id="35677"/>
    <lineage>
        <taxon>Eukaryota</taxon>
        <taxon>Sar</taxon>
        <taxon>Stramenopiles</taxon>
        <taxon>Ochrophyta</taxon>
        <taxon>Pelagophyceae</taxon>
        <taxon>Pelagomonadales</taxon>
        <taxon>Pelagomonadaceae</taxon>
        <taxon>Pelagomonas</taxon>
    </lineage>
</organism>
<dbReference type="AlphaFoldDB" id="A0A8J2X3A6"/>
<accession>A0A8J2X3A6</accession>
<keyword evidence="1" id="KW-0175">Coiled coil</keyword>
<evidence type="ECO:0000256" key="1">
    <source>
        <dbReference type="SAM" id="Coils"/>
    </source>
</evidence>
<gene>
    <name evidence="3" type="ORF">PECAL_6P03630</name>
</gene>
<feature type="coiled-coil region" evidence="1">
    <location>
        <begin position="126"/>
        <end position="160"/>
    </location>
</feature>
<feature type="coiled-coil region" evidence="1">
    <location>
        <begin position="346"/>
        <end position="414"/>
    </location>
</feature>
<sequence>MKRAAPSARLFFVDEPDGSPVASTRRLADPPSPPPRQSVARDRGRATAAAPTAPVDRRPLSSGPAASRSPRSHLPPVVAPIAVAPAPAPIGAAAPAPAPKTLPEAVPGLPPTEAVPDLPPTTLGRFSLLQKQLQALDEAAANEKAQQASIQKKLREARKERDLRSTKAKSYRREAALAAIAAKRLELAMADEAYAIAEQAKKEARVKLEVMDRDTVVATKEQFRATAAIREAERAKKHDAALASIAAETASVALEKLAVEHELAQLQLQKREADRTASLSTAALLERELGDELREALVTSAGLAALPPEFPGDDKEAGLELAMASVLSSTDVTPRAKTAPASEDPETEAENCIASFEDRVRALEAEAAKSLEEVKWAEGALSGLEDIEKAGDEALDAAALARAQKQDMEKLERREAETYGHGGVGEWDDQRGALIRVVRGVVLELGREFITELIGEVAHSMHDECDKARSLIVDAVKGLVDGRDLRTLERARSELLMRNMNNERAVPTRAARRLASIEPTLLFLPGLDGCIPKPSLKTDTPLPPRPRLLELGEPVSTICCSRGVTVTDDESSTVLVAVGGRRGGVAIGSVAHRPNPRYVDEDDADEVVACLRDTIYPTTSSQIVALGIGRRRRRLCAVDASGLIRVWRFDLSPTLQVKKMERETRLDAWTLQARCRDLQAPVFVRVDDDDELFEGEDAWIRRDDAPRLLVMDSHGVGCRWQCLPAPPLPPQRKGWFWQKKRVAPEPNDRGVVLELLRGEGGRPLCCSTNVSVDSYGLVSVWPAFSEGDADCSVQRRVSSVEPDVLGRVVTAAPSCSDRDASVLYDEGPRGTALAQCLRGDAVAQAAPNVYMRGGATYSSSVRDGALVALRERVVEQNDSAEVVAAAATADGVVVLCRRSKLLTAAVVECSSTEAPRVDASRSVALRGEVAGDVTVAACAGRVFLRRGEELLAFRKGREEFSVRVGGGVALAASEPGVVAAASGDQVAVFDVSPCPGGGVF</sequence>
<comment type="caution">
    <text evidence="3">The sequence shown here is derived from an EMBL/GenBank/DDBJ whole genome shotgun (WGS) entry which is preliminary data.</text>
</comment>
<name>A0A8J2X3A6_9STRA</name>
<evidence type="ECO:0000313" key="4">
    <source>
        <dbReference type="Proteomes" id="UP000789595"/>
    </source>
</evidence>
<evidence type="ECO:0000313" key="3">
    <source>
        <dbReference type="EMBL" id="CAH0378765.1"/>
    </source>
</evidence>